<dbReference type="RefSeq" id="WP_148966218.1">
    <property type="nucleotide sequence ID" value="NZ_CP020880.1"/>
</dbReference>
<dbReference type="OrthoDB" id="2390014at2"/>
<reference evidence="3 4" key="1">
    <citation type="submission" date="2019-08" db="EMBL/GenBank/DDBJ databases">
        <title>Bacillus genomes from the desert of Cuatro Cienegas, Coahuila.</title>
        <authorList>
            <person name="Olmedo-Alvarez G."/>
        </authorList>
    </citation>
    <scope>NUCLEOTIDE SEQUENCE [LARGE SCALE GENOMIC DNA]</scope>
    <source>
        <strain evidence="1 3">CH88_3T</strain>
        <strain evidence="2 4">CH98b_3T</strain>
    </source>
</reference>
<evidence type="ECO:0000313" key="1">
    <source>
        <dbReference type="EMBL" id="TYS57969.1"/>
    </source>
</evidence>
<protein>
    <recommendedName>
        <fullName evidence="5">YbyB</fullName>
    </recommendedName>
</protein>
<proteinExistence type="predicted"/>
<sequence>MMNARQLKKPLIVAGAASLTGAGLLAYKPYREKIVQYSKKVKNKLVPLKFRKTDLPIEKAGNPDPEDIQDNNMVSEGAQYSVDYYNKKMQ</sequence>
<evidence type="ECO:0008006" key="5">
    <source>
        <dbReference type="Google" id="ProtNLM"/>
    </source>
</evidence>
<comment type="caution">
    <text evidence="2">The sequence shown here is derived from an EMBL/GenBank/DDBJ whole genome shotgun (WGS) entry which is preliminary data.</text>
</comment>
<gene>
    <name evidence="1" type="ORF">FZC74_13300</name>
    <name evidence="2" type="ORF">FZC75_08640</name>
</gene>
<accession>A0A5D4S4S4</accession>
<name>A0A5D4S4S4_9BACI</name>
<evidence type="ECO:0000313" key="2">
    <source>
        <dbReference type="EMBL" id="TYS73109.1"/>
    </source>
</evidence>
<dbReference type="AlphaFoldDB" id="A0A5D4S4S4"/>
<dbReference type="Proteomes" id="UP000324517">
    <property type="component" value="Unassembled WGS sequence"/>
</dbReference>
<organism evidence="2 4">
    <name type="scientific">Sutcliffiella horikoshii</name>
    <dbReference type="NCBI Taxonomy" id="79883"/>
    <lineage>
        <taxon>Bacteria</taxon>
        <taxon>Bacillati</taxon>
        <taxon>Bacillota</taxon>
        <taxon>Bacilli</taxon>
        <taxon>Bacillales</taxon>
        <taxon>Bacillaceae</taxon>
        <taxon>Sutcliffiella</taxon>
    </lineage>
</organism>
<dbReference type="EMBL" id="VTEU01000005">
    <property type="protein sequence ID" value="TYS57969.1"/>
    <property type="molecule type" value="Genomic_DNA"/>
</dbReference>
<evidence type="ECO:0000313" key="3">
    <source>
        <dbReference type="Proteomes" id="UP000323393"/>
    </source>
</evidence>
<dbReference type="EMBL" id="VTET01000003">
    <property type="protein sequence ID" value="TYS73109.1"/>
    <property type="molecule type" value="Genomic_DNA"/>
</dbReference>
<dbReference type="GeneID" id="96739029"/>
<dbReference type="Proteomes" id="UP000323393">
    <property type="component" value="Unassembled WGS sequence"/>
</dbReference>
<evidence type="ECO:0000313" key="4">
    <source>
        <dbReference type="Proteomes" id="UP000324517"/>
    </source>
</evidence>